<name>A0A1C7LV29_GRIFR</name>
<evidence type="ECO:0000313" key="15">
    <source>
        <dbReference type="EMBL" id="OBZ67809.1"/>
    </source>
</evidence>
<dbReference type="PROSITE" id="PS00086">
    <property type="entry name" value="CYTOCHROME_P450"/>
    <property type="match status" value="1"/>
</dbReference>
<keyword evidence="10 13" id="KW-0408">Iron</keyword>
<dbReference type="STRING" id="5627.A0A1C7LV29"/>
<keyword evidence="7 13" id="KW-0479">Metal-binding</keyword>
<comment type="pathway">
    <text evidence="3">Secondary metabolite biosynthesis.</text>
</comment>
<evidence type="ECO:0000256" key="7">
    <source>
        <dbReference type="ARBA" id="ARBA00022723"/>
    </source>
</evidence>
<dbReference type="InterPro" id="IPR050364">
    <property type="entry name" value="Cytochrome_P450_fung"/>
</dbReference>
<dbReference type="EMBL" id="LUGG01000023">
    <property type="protein sequence ID" value="OBZ67809.1"/>
    <property type="molecule type" value="Genomic_DNA"/>
</dbReference>
<keyword evidence="5 13" id="KW-0349">Heme</keyword>
<evidence type="ECO:0000256" key="8">
    <source>
        <dbReference type="ARBA" id="ARBA00022989"/>
    </source>
</evidence>
<evidence type="ECO:0000256" key="5">
    <source>
        <dbReference type="ARBA" id="ARBA00022617"/>
    </source>
</evidence>
<dbReference type="GO" id="GO:0020037">
    <property type="term" value="F:heme binding"/>
    <property type="evidence" value="ECO:0007669"/>
    <property type="project" value="InterPro"/>
</dbReference>
<evidence type="ECO:0000256" key="1">
    <source>
        <dbReference type="ARBA" id="ARBA00001971"/>
    </source>
</evidence>
<reference evidence="15 16" key="1">
    <citation type="submission" date="2016-03" db="EMBL/GenBank/DDBJ databases">
        <title>Whole genome sequencing of Grifola frondosa 9006-11.</title>
        <authorList>
            <person name="Min B."/>
            <person name="Park H."/>
            <person name="Kim J.-G."/>
            <person name="Cho H."/>
            <person name="Oh Y.-L."/>
            <person name="Kong W.-S."/>
            <person name="Choi I.-G."/>
        </authorList>
    </citation>
    <scope>NUCLEOTIDE SEQUENCE [LARGE SCALE GENOMIC DNA]</scope>
    <source>
        <strain evidence="15 16">9006-11</strain>
    </source>
</reference>
<dbReference type="OMA" id="HAVIHEC"/>
<comment type="cofactor">
    <cofactor evidence="1 13">
        <name>heme</name>
        <dbReference type="ChEBI" id="CHEBI:30413"/>
    </cofactor>
</comment>
<comment type="subcellular location">
    <subcellularLocation>
        <location evidence="2">Membrane</location>
    </subcellularLocation>
</comment>
<evidence type="ECO:0000256" key="10">
    <source>
        <dbReference type="ARBA" id="ARBA00023004"/>
    </source>
</evidence>
<evidence type="ECO:0000256" key="6">
    <source>
        <dbReference type="ARBA" id="ARBA00022692"/>
    </source>
</evidence>
<keyword evidence="11 14" id="KW-0503">Monooxygenase</keyword>
<dbReference type="Gene3D" id="1.10.630.10">
    <property type="entry name" value="Cytochrome P450"/>
    <property type="match status" value="1"/>
</dbReference>
<feature type="binding site" description="axial binding residue" evidence="13">
    <location>
        <position position="132"/>
    </location>
    <ligand>
        <name>heme</name>
        <dbReference type="ChEBI" id="CHEBI:30413"/>
    </ligand>
    <ligandPart>
        <name>Fe</name>
        <dbReference type="ChEBI" id="CHEBI:18248"/>
    </ligandPart>
</feature>
<evidence type="ECO:0000256" key="2">
    <source>
        <dbReference type="ARBA" id="ARBA00004370"/>
    </source>
</evidence>
<dbReference type="GO" id="GO:0005506">
    <property type="term" value="F:iron ion binding"/>
    <property type="evidence" value="ECO:0007669"/>
    <property type="project" value="InterPro"/>
</dbReference>
<protein>
    <submittedName>
        <fullName evidence="15">O-methylsterigmatocystin oxidoreductase</fullName>
    </submittedName>
</protein>
<dbReference type="InterPro" id="IPR002401">
    <property type="entry name" value="Cyt_P450_E_grp-I"/>
</dbReference>
<evidence type="ECO:0000256" key="9">
    <source>
        <dbReference type="ARBA" id="ARBA00023002"/>
    </source>
</evidence>
<dbReference type="GO" id="GO:0016020">
    <property type="term" value="C:membrane"/>
    <property type="evidence" value="ECO:0007669"/>
    <property type="project" value="UniProtKB-SubCell"/>
</dbReference>
<dbReference type="OrthoDB" id="3934656at2759"/>
<dbReference type="PRINTS" id="PR00463">
    <property type="entry name" value="EP450I"/>
</dbReference>
<dbReference type="GO" id="GO:0016705">
    <property type="term" value="F:oxidoreductase activity, acting on paired donors, with incorporation or reduction of molecular oxygen"/>
    <property type="evidence" value="ECO:0007669"/>
    <property type="project" value="InterPro"/>
</dbReference>
<dbReference type="SUPFAM" id="SSF48264">
    <property type="entry name" value="Cytochrome P450"/>
    <property type="match status" value="1"/>
</dbReference>
<keyword evidence="12" id="KW-0472">Membrane</keyword>
<dbReference type="InterPro" id="IPR017972">
    <property type="entry name" value="Cyt_P450_CS"/>
</dbReference>
<evidence type="ECO:0000256" key="11">
    <source>
        <dbReference type="ARBA" id="ARBA00023033"/>
    </source>
</evidence>
<dbReference type="InterPro" id="IPR036396">
    <property type="entry name" value="Cyt_P450_sf"/>
</dbReference>
<dbReference type="Pfam" id="PF00067">
    <property type="entry name" value="p450"/>
    <property type="match status" value="1"/>
</dbReference>
<evidence type="ECO:0000256" key="4">
    <source>
        <dbReference type="ARBA" id="ARBA00010617"/>
    </source>
</evidence>
<comment type="caution">
    <text evidence="15">The sequence shown here is derived from an EMBL/GenBank/DDBJ whole genome shotgun (WGS) entry which is preliminary data.</text>
</comment>
<accession>A0A1C7LV29</accession>
<dbReference type="PANTHER" id="PTHR46300">
    <property type="entry name" value="P450, PUTATIVE (EUROFUNG)-RELATED-RELATED"/>
    <property type="match status" value="1"/>
</dbReference>
<keyword evidence="9 14" id="KW-0560">Oxidoreductase</keyword>
<dbReference type="AlphaFoldDB" id="A0A1C7LV29"/>
<keyword evidence="6" id="KW-0812">Transmembrane</keyword>
<dbReference type="InterPro" id="IPR001128">
    <property type="entry name" value="Cyt_P450"/>
</dbReference>
<organism evidence="15 16">
    <name type="scientific">Grifola frondosa</name>
    <name type="common">Maitake</name>
    <name type="synonym">Polyporus frondosus</name>
    <dbReference type="NCBI Taxonomy" id="5627"/>
    <lineage>
        <taxon>Eukaryota</taxon>
        <taxon>Fungi</taxon>
        <taxon>Dikarya</taxon>
        <taxon>Basidiomycota</taxon>
        <taxon>Agaricomycotina</taxon>
        <taxon>Agaricomycetes</taxon>
        <taxon>Polyporales</taxon>
        <taxon>Grifolaceae</taxon>
        <taxon>Grifola</taxon>
    </lineage>
</organism>
<evidence type="ECO:0000313" key="16">
    <source>
        <dbReference type="Proteomes" id="UP000092993"/>
    </source>
</evidence>
<dbReference type="PRINTS" id="PR00385">
    <property type="entry name" value="P450"/>
</dbReference>
<comment type="similarity">
    <text evidence="4 14">Belongs to the cytochrome P450 family.</text>
</comment>
<keyword evidence="16" id="KW-1185">Reference proteome</keyword>
<sequence>MQWFFFAMLSHPEVRRKAQAELDAVVGRDRLPDFNDRDSLPYVNAVALESFRWQPAVPLGIPYCSTASDEHNGYSIPSGSMIIANIWAFTRDTDVYEEPERFNPDRFIKDGRLDPNMKDPRNLIFGFGRRICPGRHLADASLFINVASVLHVYDIGPPLDANGEPIHLEPIATSGFLS</sequence>
<dbReference type="GO" id="GO:0004497">
    <property type="term" value="F:monooxygenase activity"/>
    <property type="evidence" value="ECO:0007669"/>
    <property type="project" value="UniProtKB-KW"/>
</dbReference>
<evidence type="ECO:0000256" key="14">
    <source>
        <dbReference type="RuleBase" id="RU000461"/>
    </source>
</evidence>
<keyword evidence="8" id="KW-1133">Transmembrane helix</keyword>
<gene>
    <name evidence="15" type="primary">ordA_0</name>
    <name evidence="15" type="ORF">A0H81_12433</name>
</gene>
<evidence type="ECO:0000256" key="13">
    <source>
        <dbReference type="PIRSR" id="PIRSR602401-1"/>
    </source>
</evidence>
<dbReference type="Proteomes" id="UP000092993">
    <property type="component" value="Unassembled WGS sequence"/>
</dbReference>
<evidence type="ECO:0000256" key="3">
    <source>
        <dbReference type="ARBA" id="ARBA00005179"/>
    </source>
</evidence>
<evidence type="ECO:0000256" key="12">
    <source>
        <dbReference type="ARBA" id="ARBA00023136"/>
    </source>
</evidence>
<proteinExistence type="inferred from homology"/>